<evidence type="ECO:0000259" key="1">
    <source>
        <dbReference type="Pfam" id="PF01872"/>
    </source>
</evidence>
<dbReference type="Pfam" id="PF01872">
    <property type="entry name" value="RibD_C"/>
    <property type="match status" value="1"/>
</dbReference>
<evidence type="ECO:0000313" key="3">
    <source>
        <dbReference type="Proteomes" id="UP000460272"/>
    </source>
</evidence>
<protein>
    <submittedName>
        <fullName evidence="2">Riboflavin biosynthesis protein RibD</fullName>
    </submittedName>
</protein>
<name>A0A6P2BP34_9ACTN</name>
<dbReference type="InterPro" id="IPR002734">
    <property type="entry name" value="RibDG_C"/>
</dbReference>
<dbReference type="InterPro" id="IPR024072">
    <property type="entry name" value="DHFR-like_dom_sf"/>
</dbReference>
<proteinExistence type="predicted"/>
<accession>A0A6P2BP34</accession>
<dbReference type="SUPFAM" id="SSF53597">
    <property type="entry name" value="Dihydrofolate reductase-like"/>
    <property type="match status" value="1"/>
</dbReference>
<dbReference type="Gene3D" id="3.40.430.10">
    <property type="entry name" value="Dihydrofolate Reductase, subunit A"/>
    <property type="match status" value="1"/>
</dbReference>
<dbReference type="GO" id="GO:0008703">
    <property type="term" value="F:5-amino-6-(5-phosphoribosylamino)uracil reductase activity"/>
    <property type="evidence" value="ECO:0007669"/>
    <property type="project" value="InterPro"/>
</dbReference>
<reference evidence="2 3" key="1">
    <citation type="submission" date="2018-11" db="EMBL/GenBank/DDBJ databases">
        <title>Trebonia kvetii gen.nov., sp.nov., a novel acidophilic actinobacterium, and proposal of the new actinobacterial family Treboniaceae fam. nov.</title>
        <authorList>
            <person name="Rapoport D."/>
            <person name="Sagova-Mareckova M."/>
            <person name="Sedlacek I."/>
            <person name="Provaznik J."/>
            <person name="Kralova S."/>
            <person name="Pavlinic D."/>
            <person name="Benes V."/>
            <person name="Kopecky J."/>
        </authorList>
    </citation>
    <scope>NUCLEOTIDE SEQUENCE [LARGE SCALE GENOMIC DNA]</scope>
    <source>
        <strain evidence="2 3">15Tr583</strain>
    </source>
</reference>
<organism evidence="2 3">
    <name type="scientific">Trebonia kvetii</name>
    <dbReference type="NCBI Taxonomy" id="2480626"/>
    <lineage>
        <taxon>Bacteria</taxon>
        <taxon>Bacillati</taxon>
        <taxon>Actinomycetota</taxon>
        <taxon>Actinomycetes</taxon>
        <taxon>Streptosporangiales</taxon>
        <taxon>Treboniaceae</taxon>
        <taxon>Trebonia</taxon>
    </lineage>
</organism>
<sequence length="195" mass="21299">MGRVIVIEYISLDGVIQDPGGSAGTSYGGWLYRFGPEPLEGDKFRLGEIMDNGALLLGRRTFEEFAALWPGRDDWFSARMNAWSKLVASRSLADASLWQNSELLDCDDLMKEVEARSKDTDIVVTGSLSVVRELQAAELVDEYRLIVLPLVIGEGSRLFPDGTGPVDLALGLVEAAGQGVRLIYSRKERMGGGSE</sequence>
<dbReference type="RefSeq" id="WP_145860464.1">
    <property type="nucleotide sequence ID" value="NZ_RPFW01000008.1"/>
</dbReference>
<evidence type="ECO:0000313" key="2">
    <source>
        <dbReference type="EMBL" id="TVZ00752.1"/>
    </source>
</evidence>
<dbReference type="Proteomes" id="UP000460272">
    <property type="component" value="Unassembled WGS sequence"/>
</dbReference>
<feature type="domain" description="Bacterial bifunctional deaminase-reductase C-terminal" evidence="1">
    <location>
        <begin position="4"/>
        <end position="180"/>
    </location>
</feature>
<keyword evidence="3" id="KW-1185">Reference proteome</keyword>
<dbReference type="OrthoDB" id="7342392at2"/>
<comment type="caution">
    <text evidence="2">The sequence shown here is derived from an EMBL/GenBank/DDBJ whole genome shotgun (WGS) entry which is preliminary data.</text>
</comment>
<dbReference type="AlphaFoldDB" id="A0A6P2BP34"/>
<gene>
    <name evidence="2" type="ORF">EAS64_35960</name>
</gene>
<dbReference type="GO" id="GO:0009231">
    <property type="term" value="P:riboflavin biosynthetic process"/>
    <property type="evidence" value="ECO:0007669"/>
    <property type="project" value="InterPro"/>
</dbReference>
<dbReference type="EMBL" id="RPFW01000008">
    <property type="protein sequence ID" value="TVZ00752.1"/>
    <property type="molecule type" value="Genomic_DNA"/>
</dbReference>